<evidence type="ECO:0000313" key="2">
    <source>
        <dbReference type="Proteomes" id="UP001320706"/>
    </source>
</evidence>
<dbReference type="Proteomes" id="UP001320706">
    <property type="component" value="Unassembled WGS sequence"/>
</dbReference>
<dbReference type="EMBL" id="JAMKPW020000016">
    <property type="protein sequence ID" value="KAK8210112.1"/>
    <property type="molecule type" value="Genomic_DNA"/>
</dbReference>
<keyword evidence="2" id="KW-1185">Reference proteome</keyword>
<proteinExistence type="predicted"/>
<protein>
    <submittedName>
        <fullName evidence="1">Uncharacterized protein</fullName>
    </submittedName>
</protein>
<comment type="caution">
    <text evidence="1">The sequence shown here is derived from an EMBL/GenBank/DDBJ whole genome shotgun (WGS) entry which is preliminary data.</text>
</comment>
<evidence type="ECO:0000313" key="1">
    <source>
        <dbReference type="EMBL" id="KAK8210112.1"/>
    </source>
</evidence>
<name>A0ACC3SGV0_9PEZI</name>
<organism evidence="1 2">
    <name type="scientific">Zalaria obscura</name>
    <dbReference type="NCBI Taxonomy" id="2024903"/>
    <lineage>
        <taxon>Eukaryota</taxon>
        <taxon>Fungi</taxon>
        <taxon>Dikarya</taxon>
        <taxon>Ascomycota</taxon>
        <taxon>Pezizomycotina</taxon>
        <taxon>Dothideomycetes</taxon>
        <taxon>Dothideomycetidae</taxon>
        <taxon>Dothideales</taxon>
        <taxon>Zalariaceae</taxon>
        <taxon>Zalaria</taxon>
    </lineage>
</organism>
<sequence>MPADHVVSKCKTWYRDEVLTRLYPISCQYKSLRGKYGTQYLTLRKGHTATTCLWSNESGIQDSIVDSAAGDLVVRSCPATASAYDVRNTKGNSDMPCVHIDPYAALHMQSR</sequence>
<reference evidence="1" key="1">
    <citation type="submission" date="2024-02" db="EMBL/GenBank/DDBJ databases">
        <title>Metagenome Assembled Genome of Zalaria obscura JY119.</title>
        <authorList>
            <person name="Vighnesh L."/>
            <person name="Jagadeeshwari U."/>
            <person name="Venkata Ramana C."/>
            <person name="Sasikala C."/>
        </authorList>
    </citation>
    <scope>NUCLEOTIDE SEQUENCE</scope>
    <source>
        <strain evidence="1">JY119</strain>
    </source>
</reference>
<accession>A0ACC3SGV0</accession>
<gene>
    <name evidence="1" type="ORF">M8818_003599</name>
</gene>